<feature type="compositionally biased region" description="Pro residues" evidence="5">
    <location>
        <begin position="676"/>
        <end position="693"/>
    </location>
</feature>
<keyword evidence="1" id="KW-0479">Metal-binding</keyword>
<dbReference type="InterPro" id="IPR019786">
    <property type="entry name" value="Zinc_finger_PHD-type_CS"/>
</dbReference>
<feature type="region of interest" description="Disordered" evidence="5">
    <location>
        <begin position="866"/>
        <end position="889"/>
    </location>
</feature>
<dbReference type="STRING" id="1890364.A0A2P6N130"/>
<dbReference type="Gene3D" id="3.30.40.10">
    <property type="entry name" value="Zinc/RING finger domain, C3HC4 (zinc finger)"/>
    <property type="match status" value="1"/>
</dbReference>
<dbReference type="GO" id="GO:0004843">
    <property type="term" value="F:cysteine-type deubiquitinase activity"/>
    <property type="evidence" value="ECO:0007669"/>
    <property type="project" value="InterPro"/>
</dbReference>
<dbReference type="CDD" id="cd02257">
    <property type="entry name" value="Peptidase_C19"/>
    <property type="match status" value="1"/>
</dbReference>
<feature type="domain" description="USP" evidence="7">
    <location>
        <begin position="377"/>
        <end position="670"/>
    </location>
</feature>
<dbReference type="InParanoid" id="A0A2P6N130"/>
<dbReference type="SUPFAM" id="SSF63748">
    <property type="entry name" value="Tudor/PWWP/MBT"/>
    <property type="match status" value="1"/>
</dbReference>
<feature type="compositionally biased region" description="Polar residues" evidence="5">
    <location>
        <begin position="50"/>
        <end position="65"/>
    </location>
</feature>
<dbReference type="GO" id="GO:0005634">
    <property type="term" value="C:nucleus"/>
    <property type="evidence" value="ECO:0007669"/>
    <property type="project" value="TreeGrafter"/>
</dbReference>
<keyword evidence="10" id="KW-1185">Reference proteome</keyword>
<dbReference type="CDD" id="cd15543">
    <property type="entry name" value="PHD_RSF1"/>
    <property type="match status" value="1"/>
</dbReference>
<dbReference type="SUPFAM" id="SSF54001">
    <property type="entry name" value="Cysteine proteinases"/>
    <property type="match status" value="1"/>
</dbReference>
<dbReference type="Pfam" id="PF00628">
    <property type="entry name" value="PHD"/>
    <property type="match status" value="1"/>
</dbReference>
<dbReference type="InterPro" id="IPR013083">
    <property type="entry name" value="Znf_RING/FYVE/PHD"/>
</dbReference>
<organism evidence="9 10">
    <name type="scientific">Planoprotostelium fungivorum</name>
    <dbReference type="NCBI Taxonomy" id="1890364"/>
    <lineage>
        <taxon>Eukaryota</taxon>
        <taxon>Amoebozoa</taxon>
        <taxon>Evosea</taxon>
        <taxon>Variosea</taxon>
        <taxon>Cavosteliida</taxon>
        <taxon>Cavosteliaceae</taxon>
        <taxon>Planoprotostelium</taxon>
    </lineage>
</organism>
<protein>
    <recommendedName>
        <fullName evidence="11">Ubiquitinyl hydrolase 1</fullName>
    </recommendedName>
</protein>
<feature type="domain" description="PWWP" evidence="8">
    <location>
        <begin position="203"/>
        <end position="268"/>
    </location>
</feature>
<dbReference type="OrthoDB" id="20103at2759"/>
<dbReference type="GO" id="GO:0005829">
    <property type="term" value="C:cytosol"/>
    <property type="evidence" value="ECO:0007669"/>
    <property type="project" value="TreeGrafter"/>
</dbReference>
<reference evidence="9 10" key="1">
    <citation type="journal article" date="2018" name="Genome Biol. Evol.">
        <title>Multiple Roots of Fruiting Body Formation in Amoebozoa.</title>
        <authorList>
            <person name="Hillmann F."/>
            <person name="Forbes G."/>
            <person name="Novohradska S."/>
            <person name="Ferling I."/>
            <person name="Riege K."/>
            <person name="Groth M."/>
            <person name="Westermann M."/>
            <person name="Marz M."/>
            <person name="Spaller T."/>
            <person name="Winckler T."/>
            <person name="Schaap P."/>
            <person name="Glockner G."/>
        </authorList>
    </citation>
    <scope>NUCLEOTIDE SEQUENCE [LARGE SCALE GENOMIC DNA]</scope>
    <source>
        <strain evidence="9 10">Jena</strain>
    </source>
</reference>
<dbReference type="Gene3D" id="2.30.30.140">
    <property type="match status" value="1"/>
</dbReference>
<dbReference type="Pfam" id="PF00855">
    <property type="entry name" value="PWWP"/>
    <property type="match status" value="1"/>
</dbReference>
<accession>A0A2P6N130</accession>
<dbReference type="InterPro" id="IPR018200">
    <property type="entry name" value="USP_CS"/>
</dbReference>
<dbReference type="GO" id="GO:0008270">
    <property type="term" value="F:zinc ion binding"/>
    <property type="evidence" value="ECO:0007669"/>
    <property type="project" value="UniProtKB-KW"/>
</dbReference>
<dbReference type="Gene3D" id="3.90.70.10">
    <property type="entry name" value="Cysteine proteinases"/>
    <property type="match status" value="1"/>
</dbReference>
<gene>
    <name evidence="9" type="ORF">PROFUN_00533</name>
</gene>
<dbReference type="InterPro" id="IPR038765">
    <property type="entry name" value="Papain-like_cys_pep_sf"/>
</dbReference>
<feature type="domain" description="PHD-type" evidence="6">
    <location>
        <begin position="305"/>
        <end position="355"/>
    </location>
</feature>
<dbReference type="PROSITE" id="PS00973">
    <property type="entry name" value="USP_2"/>
    <property type="match status" value="1"/>
</dbReference>
<dbReference type="SUPFAM" id="SSF57903">
    <property type="entry name" value="FYVE/PHD zinc finger"/>
    <property type="match status" value="1"/>
</dbReference>
<dbReference type="PROSITE" id="PS50812">
    <property type="entry name" value="PWWP"/>
    <property type="match status" value="1"/>
</dbReference>
<dbReference type="InterPro" id="IPR028889">
    <property type="entry name" value="USP"/>
</dbReference>
<dbReference type="SMART" id="SM00249">
    <property type="entry name" value="PHD"/>
    <property type="match status" value="1"/>
</dbReference>
<feature type="compositionally biased region" description="Pro residues" evidence="5">
    <location>
        <begin position="757"/>
        <end position="767"/>
    </location>
</feature>
<evidence type="ECO:0000256" key="2">
    <source>
        <dbReference type="ARBA" id="ARBA00022771"/>
    </source>
</evidence>
<dbReference type="InterPro" id="IPR000313">
    <property type="entry name" value="PWWP_dom"/>
</dbReference>
<evidence type="ECO:0000256" key="1">
    <source>
        <dbReference type="ARBA" id="ARBA00022723"/>
    </source>
</evidence>
<dbReference type="InterPro" id="IPR050164">
    <property type="entry name" value="Peptidase_C19"/>
</dbReference>
<name>A0A2P6N130_9EUKA</name>
<dbReference type="PANTHER" id="PTHR24006">
    <property type="entry name" value="UBIQUITIN CARBOXYL-TERMINAL HYDROLASE"/>
    <property type="match status" value="1"/>
</dbReference>
<evidence type="ECO:0000259" key="7">
    <source>
        <dbReference type="PROSITE" id="PS50235"/>
    </source>
</evidence>
<dbReference type="InterPro" id="IPR001394">
    <property type="entry name" value="Peptidase_C19_UCH"/>
</dbReference>
<dbReference type="PROSITE" id="PS50235">
    <property type="entry name" value="USP_3"/>
    <property type="match status" value="1"/>
</dbReference>
<evidence type="ECO:0000256" key="3">
    <source>
        <dbReference type="ARBA" id="ARBA00022833"/>
    </source>
</evidence>
<sequence length="889" mass="100555">MPKIFSRLREERQGDADVQTAFSSLSEIIEDDNGQQSETSPLKKSESSDHLNSNETAKSAPNTPTKGEIKNGRPVRSCKRVRTNGYSENVNKMKTDKSEKTDKPDKTPRTTQSKESKQVEKRDKKEEKKASSETPTERRETENKQSEKKETDKTEVEEKETVKKEQEKKDKKGADKREVEKRETDKKEKKEQKDMTPSHNLKVGTTLWAKIPTWPWWPGIIVDPKSSEVPSGLSNRKRNSNCQLVRFFATEDFCWVDPKNISFPLTNQFLQRYDVTEPLLEYAIELAAEESPQDVKDKVELMIEETHCTKCESAEDDSQMLLCDRCNRGYHLYCLDPPLSAIPEEDWFCPKCSRVTRATNTAIMSRGSAVVLGPGLVGLHNIDSSCYINSTLQCLSSYTLFGQKLIDTPHQGDQFITVMQSILSSIYRGRSIEPQMLLRWKEASGTALDLKYHENEHQDVNEFLMFTLDHLSEHCKETDEGVNESVMIEDMFDGSYDRVRTCPEGHVSTRAEMFRVMTLPFPQEKKTMTIPLRDMFDVMRQEEVIECRCETCGGKDNSRFKQTTCITKWPKDLILQMGRFSSMVNEKRWWSNKINTEVEFPLEEFSLGGNSPIYNLRAVANHRGGANGGHYWAVINVEGKWYSTDDQNVNLIEPEDVQSPYAYMLFYQQKHIPTTLPTPPPLPTPPLPTPPSLTPSSTSTISRVQPDTEVVKKSQKIPKKVAESDVTTAKKAIRSDNGRFTSTKNADTLPRKKKPNVAPPSSTPSPATPSSSAPDKKNPLNTDISCDASITPPSPMSRPLLNLPSMDMTPSIIGDSSNMMQPVMSMGGNPMMSMMHPMMNVNPLGYPIMWHPLSFPPSTSWIAPESHVGGIPSPIRSDDEEGEPWKKDR</sequence>
<feature type="compositionally biased region" description="Basic and acidic residues" evidence="5">
    <location>
        <begin position="91"/>
        <end position="196"/>
    </location>
</feature>
<dbReference type="InterPro" id="IPR001965">
    <property type="entry name" value="Znf_PHD"/>
</dbReference>
<dbReference type="Pfam" id="PF00443">
    <property type="entry name" value="UCH"/>
    <property type="match status" value="1"/>
</dbReference>
<evidence type="ECO:0000313" key="9">
    <source>
        <dbReference type="EMBL" id="PRP77672.1"/>
    </source>
</evidence>
<dbReference type="PROSITE" id="PS50016">
    <property type="entry name" value="ZF_PHD_2"/>
    <property type="match status" value="1"/>
</dbReference>
<dbReference type="PROSITE" id="PS01359">
    <property type="entry name" value="ZF_PHD_1"/>
    <property type="match status" value="1"/>
</dbReference>
<dbReference type="InterPro" id="IPR011011">
    <property type="entry name" value="Znf_FYVE_PHD"/>
</dbReference>
<evidence type="ECO:0008006" key="11">
    <source>
        <dbReference type="Google" id="ProtNLM"/>
    </source>
</evidence>
<evidence type="ECO:0000256" key="5">
    <source>
        <dbReference type="SAM" id="MobiDB-lite"/>
    </source>
</evidence>
<dbReference type="CDD" id="cd05162">
    <property type="entry name" value="PWWP"/>
    <property type="match status" value="1"/>
</dbReference>
<dbReference type="GO" id="GO:0016579">
    <property type="term" value="P:protein deubiquitination"/>
    <property type="evidence" value="ECO:0007669"/>
    <property type="project" value="InterPro"/>
</dbReference>
<dbReference type="SMART" id="SM00293">
    <property type="entry name" value="PWWP"/>
    <property type="match status" value="1"/>
</dbReference>
<dbReference type="InterPro" id="IPR019787">
    <property type="entry name" value="Znf_PHD-finger"/>
</dbReference>
<comment type="caution">
    <text evidence="9">The sequence shown here is derived from an EMBL/GenBank/DDBJ whole genome shotgun (WGS) entry which is preliminary data.</text>
</comment>
<dbReference type="EMBL" id="MDYQ01000257">
    <property type="protein sequence ID" value="PRP77672.1"/>
    <property type="molecule type" value="Genomic_DNA"/>
</dbReference>
<evidence type="ECO:0000259" key="6">
    <source>
        <dbReference type="PROSITE" id="PS50016"/>
    </source>
</evidence>
<evidence type="ECO:0000256" key="4">
    <source>
        <dbReference type="PROSITE-ProRule" id="PRU00146"/>
    </source>
</evidence>
<dbReference type="AlphaFoldDB" id="A0A2P6N130"/>
<evidence type="ECO:0000313" key="10">
    <source>
        <dbReference type="Proteomes" id="UP000241769"/>
    </source>
</evidence>
<dbReference type="Proteomes" id="UP000241769">
    <property type="component" value="Unassembled WGS sequence"/>
</dbReference>
<keyword evidence="3" id="KW-0862">Zinc</keyword>
<feature type="region of interest" description="Disordered" evidence="5">
    <location>
        <begin position="674"/>
        <end position="807"/>
    </location>
</feature>
<proteinExistence type="predicted"/>
<evidence type="ECO:0000259" key="8">
    <source>
        <dbReference type="PROSITE" id="PS50812"/>
    </source>
</evidence>
<keyword evidence="2 4" id="KW-0863">Zinc-finger</keyword>
<feature type="region of interest" description="Disordered" evidence="5">
    <location>
        <begin position="26"/>
        <end position="199"/>
    </location>
</feature>